<gene>
    <name evidence="1" type="ORF">QJS10_CPB14g00208</name>
</gene>
<reference evidence="1" key="2">
    <citation type="submission" date="2023-06" db="EMBL/GenBank/DDBJ databases">
        <authorList>
            <person name="Ma L."/>
            <person name="Liu K.-W."/>
            <person name="Li Z."/>
            <person name="Hsiao Y.-Y."/>
            <person name="Qi Y."/>
            <person name="Fu T."/>
            <person name="Tang G."/>
            <person name="Zhang D."/>
            <person name="Sun W.-H."/>
            <person name="Liu D.-K."/>
            <person name="Li Y."/>
            <person name="Chen G.-Z."/>
            <person name="Liu X.-D."/>
            <person name="Liao X.-Y."/>
            <person name="Jiang Y.-T."/>
            <person name="Yu X."/>
            <person name="Hao Y."/>
            <person name="Huang J."/>
            <person name="Zhao X.-W."/>
            <person name="Ke S."/>
            <person name="Chen Y.-Y."/>
            <person name="Wu W.-L."/>
            <person name="Hsu J.-L."/>
            <person name="Lin Y.-F."/>
            <person name="Huang M.-D."/>
            <person name="Li C.-Y."/>
            <person name="Huang L."/>
            <person name="Wang Z.-W."/>
            <person name="Zhao X."/>
            <person name="Zhong W.-Y."/>
            <person name="Peng D.-H."/>
            <person name="Ahmad S."/>
            <person name="Lan S."/>
            <person name="Zhang J.-S."/>
            <person name="Tsai W.-C."/>
            <person name="Van De Peer Y."/>
            <person name="Liu Z.-J."/>
        </authorList>
    </citation>
    <scope>NUCLEOTIDE SEQUENCE</scope>
    <source>
        <strain evidence="1">CP</strain>
        <tissue evidence="1">Leaves</tissue>
    </source>
</reference>
<accession>A0AAV9DEU2</accession>
<keyword evidence="2" id="KW-1185">Reference proteome</keyword>
<comment type="caution">
    <text evidence="1">The sequence shown here is derived from an EMBL/GenBank/DDBJ whole genome shotgun (WGS) entry which is preliminary data.</text>
</comment>
<reference evidence="1" key="1">
    <citation type="journal article" date="2023" name="Nat. Commun.">
        <title>Diploid and tetraploid genomes of Acorus and the evolution of monocots.</title>
        <authorList>
            <person name="Ma L."/>
            <person name="Liu K.W."/>
            <person name="Li Z."/>
            <person name="Hsiao Y.Y."/>
            <person name="Qi Y."/>
            <person name="Fu T."/>
            <person name="Tang G.D."/>
            <person name="Zhang D."/>
            <person name="Sun W.H."/>
            <person name="Liu D.K."/>
            <person name="Li Y."/>
            <person name="Chen G.Z."/>
            <person name="Liu X.D."/>
            <person name="Liao X.Y."/>
            <person name="Jiang Y.T."/>
            <person name="Yu X."/>
            <person name="Hao Y."/>
            <person name="Huang J."/>
            <person name="Zhao X.W."/>
            <person name="Ke S."/>
            <person name="Chen Y.Y."/>
            <person name="Wu W.L."/>
            <person name="Hsu J.L."/>
            <person name="Lin Y.F."/>
            <person name="Huang M.D."/>
            <person name="Li C.Y."/>
            <person name="Huang L."/>
            <person name="Wang Z.W."/>
            <person name="Zhao X."/>
            <person name="Zhong W.Y."/>
            <person name="Peng D.H."/>
            <person name="Ahmad S."/>
            <person name="Lan S."/>
            <person name="Zhang J.S."/>
            <person name="Tsai W.C."/>
            <person name="Van de Peer Y."/>
            <person name="Liu Z.J."/>
        </authorList>
    </citation>
    <scope>NUCLEOTIDE SEQUENCE</scope>
    <source>
        <strain evidence="1">CP</strain>
    </source>
</reference>
<name>A0AAV9DEU2_ACOCL</name>
<proteinExistence type="predicted"/>
<dbReference type="AlphaFoldDB" id="A0AAV9DEU2"/>
<protein>
    <submittedName>
        <fullName evidence="1">Uncharacterized protein</fullName>
    </submittedName>
</protein>
<dbReference type="EMBL" id="JAUJYO010000014">
    <property type="protein sequence ID" value="KAK1299424.1"/>
    <property type="molecule type" value="Genomic_DNA"/>
</dbReference>
<organism evidence="1 2">
    <name type="scientific">Acorus calamus</name>
    <name type="common">Sweet flag</name>
    <dbReference type="NCBI Taxonomy" id="4465"/>
    <lineage>
        <taxon>Eukaryota</taxon>
        <taxon>Viridiplantae</taxon>
        <taxon>Streptophyta</taxon>
        <taxon>Embryophyta</taxon>
        <taxon>Tracheophyta</taxon>
        <taxon>Spermatophyta</taxon>
        <taxon>Magnoliopsida</taxon>
        <taxon>Liliopsida</taxon>
        <taxon>Acoraceae</taxon>
        <taxon>Acorus</taxon>
    </lineage>
</organism>
<dbReference type="Proteomes" id="UP001180020">
    <property type="component" value="Unassembled WGS sequence"/>
</dbReference>
<evidence type="ECO:0000313" key="1">
    <source>
        <dbReference type="EMBL" id="KAK1299424.1"/>
    </source>
</evidence>
<sequence length="51" mass="6312">MTALPLHLKTRTERIWRHEQALHFPFQHLHHLLHWRTIRQIPLYAPESNHC</sequence>
<evidence type="ECO:0000313" key="2">
    <source>
        <dbReference type="Proteomes" id="UP001180020"/>
    </source>
</evidence>